<evidence type="ECO:0000259" key="7">
    <source>
        <dbReference type="Pfam" id="PF20684"/>
    </source>
</evidence>
<dbReference type="AlphaFoldDB" id="A0A1L9RLV4"/>
<evidence type="ECO:0000256" key="5">
    <source>
        <dbReference type="ARBA" id="ARBA00038359"/>
    </source>
</evidence>
<feature type="transmembrane region" description="Helical" evidence="6">
    <location>
        <begin position="230"/>
        <end position="252"/>
    </location>
</feature>
<dbReference type="PANTHER" id="PTHR33048">
    <property type="entry name" value="PTH11-LIKE INTEGRAL MEMBRANE PROTEIN (AFU_ORTHOLOGUE AFUA_5G11245)"/>
    <property type="match status" value="1"/>
</dbReference>
<comment type="similarity">
    <text evidence="5">Belongs to the SAT4 family.</text>
</comment>
<dbReference type="GO" id="GO:0016020">
    <property type="term" value="C:membrane"/>
    <property type="evidence" value="ECO:0007669"/>
    <property type="project" value="UniProtKB-SubCell"/>
</dbReference>
<evidence type="ECO:0000256" key="3">
    <source>
        <dbReference type="ARBA" id="ARBA00022989"/>
    </source>
</evidence>
<dbReference type="EMBL" id="KV878212">
    <property type="protein sequence ID" value="OJJ35798.1"/>
    <property type="molecule type" value="Genomic_DNA"/>
</dbReference>
<feature type="transmembrane region" description="Helical" evidence="6">
    <location>
        <begin position="63"/>
        <end position="87"/>
    </location>
</feature>
<keyword evidence="4 6" id="KW-0472">Membrane</keyword>
<dbReference type="STRING" id="1073089.A0A1L9RLV4"/>
<evidence type="ECO:0000256" key="2">
    <source>
        <dbReference type="ARBA" id="ARBA00022692"/>
    </source>
</evidence>
<evidence type="ECO:0000256" key="6">
    <source>
        <dbReference type="SAM" id="Phobius"/>
    </source>
</evidence>
<organism evidence="8 9">
    <name type="scientific">Aspergillus wentii DTO 134E9</name>
    <dbReference type="NCBI Taxonomy" id="1073089"/>
    <lineage>
        <taxon>Eukaryota</taxon>
        <taxon>Fungi</taxon>
        <taxon>Dikarya</taxon>
        <taxon>Ascomycota</taxon>
        <taxon>Pezizomycotina</taxon>
        <taxon>Eurotiomycetes</taxon>
        <taxon>Eurotiomycetidae</taxon>
        <taxon>Eurotiales</taxon>
        <taxon>Aspergillaceae</taxon>
        <taxon>Aspergillus</taxon>
        <taxon>Aspergillus subgen. Cremei</taxon>
    </lineage>
</organism>
<proteinExistence type="inferred from homology"/>
<comment type="subcellular location">
    <subcellularLocation>
        <location evidence="1">Membrane</location>
        <topology evidence="1">Multi-pass membrane protein</topology>
    </subcellularLocation>
</comment>
<keyword evidence="2 6" id="KW-0812">Transmembrane</keyword>
<protein>
    <recommendedName>
        <fullName evidence="7">Rhodopsin domain-containing protein</fullName>
    </recommendedName>
</protein>
<gene>
    <name evidence="8" type="ORF">ASPWEDRAFT_134264</name>
</gene>
<dbReference type="OrthoDB" id="5329176at2759"/>
<feature type="transmembrane region" description="Helical" evidence="6">
    <location>
        <begin position="142"/>
        <end position="166"/>
    </location>
</feature>
<feature type="transmembrane region" description="Helical" evidence="6">
    <location>
        <begin position="107"/>
        <end position="130"/>
    </location>
</feature>
<reference evidence="9" key="1">
    <citation type="journal article" date="2017" name="Genome Biol.">
        <title>Comparative genomics reveals high biological diversity and specific adaptations in the industrially and medically important fungal genus Aspergillus.</title>
        <authorList>
            <person name="de Vries R.P."/>
            <person name="Riley R."/>
            <person name="Wiebenga A."/>
            <person name="Aguilar-Osorio G."/>
            <person name="Amillis S."/>
            <person name="Uchima C.A."/>
            <person name="Anderluh G."/>
            <person name="Asadollahi M."/>
            <person name="Askin M."/>
            <person name="Barry K."/>
            <person name="Battaglia E."/>
            <person name="Bayram O."/>
            <person name="Benocci T."/>
            <person name="Braus-Stromeyer S.A."/>
            <person name="Caldana C."/>
            <person name="Canovas D."/>
            <person name="Cerqueira G.C."/>
            <person name="Chen F."/>
            <person name="Chen W."/>
            <person name="Choi C."/>
            <person name="Clum A."/>
            <person name="Dos Santos R.A."/>
            <person name="Damasio A.R."/>
            <person name="Diallinas G."/>
            <person name="Emri T."/>
            <person name="Fekete E."/>
            <person name="Flipphi M."/>
            <person name="Freyberg S."/>
            <person name="Gallo A."/>
            <person name="Gournas C."/>
            <person name="Habgood R."/>
            <person name="Hainaut M."/>
            <person name="Harispe M.L."/>
            <person name="Henrissat B."/>
            <person name="Hilden K.S."/>
            <person name="Hope R."/>
            <person name="Hossain A."/>
            <person name="Karabika E."/>
            <person name="Karaffa L."/>
            <person name="Karanyi Z."/>
            <person name="Krasevec N."/>
            <person name="Kuo A."/>
            <person name="Kusch H."/>
            <person name="LaButti K."/>
            <person name="Lagendijk E.L."/>
            <person name="Lapidus A."/>
            <person name="Levasseur A."/>
            <person name="Lindquist E."/>
            <person name="Lipzen A."/>
            <person name="Logrieco A.F."/>
            <person name="MacCabe A."/>
            <person name="Maekelae M.R."/>
            <person name="Malavazi I."/>
            <person name="Melin P."/>
            <person name="Meyer V."/>
            <person name="Mielnichuk N."/>
            <person name="Miskei M."/>
            <person name="Molnar A.P."/>
            <person name="Mule G."/>
            <person name="Ngan C.Y."/>
            <person name="Orejas M."/>
            <person name="Orosz E."/>
            <person name="Ouedraogo J.P."/>
            <person name="Overkamp K.M."/>
            <person name="Park H.-S."/>
            <person name="Perrone G."/>
            <person name="Piumi F."/>
            <person name="Punt P.J."/>
            <person name="Ram A.F."/>
            <person name="Ramon A."/>
            <person name="Rauscher S."/>
            <person name="Record E."/>
            <person name="Riano-Pachon D.M."/>
            <person name="Robert V."/>
            <person name="Roehrig J."/>
            <person name="Ruller R."/>
            <person name="Salamov A."/>
            <person name="Salih N.S."/>
            <person name="Samson R.A."/>
            <person name="Sandor E."/>
            <person name="Sanguinetti M."/>
            <person name="Schuetze T."/>
            <person name="Sepcic K."/>
            <person name="Shelest E."/>
            <person name="Sherlock G."/>
            <person name="Sophianopoulou V."/>
            <person name="Squina F.M."/>
            <person name="Sun H."/>
            <person name="Susca A."/>
            <person name="Todd R.B."/>
            <person name="Tsang A."/>
            <person name="Unkles S.E."/>
            <person name="van de Wiele N."/>
            <person name="van Rossen-Uffink D."/>
            <person name="Oliveira J.V."/>
            <person name="Vesth T.C."/>
            <person name="Visser J."/>
            <person name="Yu J.-H."/>
            <person name="Zhou M."/>
            <person name="Andersen M.R."/>
            <person name="Archer D.B."/>
            <person name="Baker S.E."/>
            <person name="Benoit I."/>
            <person name="Brakhage A.A."/>
            <person name="Braus G.H."/>
            <person name="Fischer R."/>
            <person name="Frisvad J.C."/>
            <person name="Goldman G.H."/>
            <person name="Houbraken J."/>
            <person name="Oakley B."/>
            <person name="Pocsi I."/>
            <person name="Scazzocchio C."/>
            <person name="Seiboth B."/>
            <person name="vanKuyk P.A."/>
            <person name="Wortman J."/>
            <person name="Dyer P.S."/>
            <person name="Grigoriev I.V."/>
        </authorList>
    </citation>
    <scope>NUCLEOTIDE SEQUENCE [LARGE SCALE GENOMIC DNA]</scope>
    <source>
        <strain evidence="9">DTO 134E9</strain>
    </source>
</reference>
<keyword evidence="9" id="KW-1185">Reference proteome</keyword>
<keyword evidence="3 6" id="KW-1133">Transmembrane helix</keyword>
<evidence type="ECO:0000256" key="1">
    <source>
        <dbReference type="ARBA" id="ARBA00004141"/>
    </source>
</evidence>
<dbReference type="RefSeq" id="XP_040689474.1">
    <property type="nucleotide sequence ID" value="XM_040829315.1"/>
</dbReference>
<feature type="transmembrane region" description="Helical" evidence="6">
    <location>
        <begin position="31"/>
        <end position="51"/>
    </location>
</feature>
<dbReference type="Pfam" id="PF20684">
    <property type="entry name" value="Fung_rhodopsin"/>
    <property type="match status" value="1"/>
</dbReference>
<name>A0A1L9RLV4_ASPWE</name>
<feature type="domain" description="Rhodopsin" evidence="7">
    <location>
        <begin position="47"/>
        <end position="295"/>
    </location>
</feature>
<sequence length="368" mass="40788">MPGGMHPPLEVIASWPPPNTVNPESHGPASIVLSALFGGIAVITILIRLWTRCVIQRAGDADDLLIALALIPILGLVIAIPLGAYTYGENHHTWDNNLTTLVNERKLAIASEVFYVVAAGLVKSSALLFYRRMGKRTIAPRFIAVIWISIVSVTAYSVAFLVVIFASCRPFHAFWMQVDPVWSRTAKWQCYDEGAHLIAASAISLVQDIIATILPAILCWNLQMPFRQRMALNAVFGLGFITAIIAGIRIYFICRLFYTSYDASWEVWYCWLFAMLEIVIAATCSSLPAVKVFLRWCQVPSILASYVRSIKYSHGSSGHKQSVVSQPHEPRCSGETDKFLLAQQAVSVTELTRFHTPTRIHPLAGDSE</sequence>
<accession>A0A1L9RLV4</accession>
<dbReference type="VEuPathDB" id="FungiDB:ASPWEDRAFT_134264"/>
<evidence type="ECO:0000313" key="9">
    <source>
        <dbReference type="Proteomes" id="UP000184383"/>
    </source>
</evidence>
<dbReference type="InterPro" id="IPR049326">
    <property type="entry name" value="Rhodopsin_dom_fungi"/>
</dbReference>
<dbReference type="PANTHER" id="PTHR33048:SF129">
    <property type="entry name" value="INTEGRAL MEMBRANE PROTEIN-RELATED"/>
    <property type="match status" value="1"/>
</dbReference>
<dbReference type="Proteomes" id="UP000184383">
    <property type="component" value="Unassembled WGS sequence"/>
</dbReference>
<dbReference type="GeneID" id="63745163"/>
<dbReference type="InterPro" id="IPR052337">
    <property type="entry name" value="SAT4-like"/>
</dbReference>
<evidence type="ECO:0000313" key="8">
    <source>
        <dbReference type="EMBL" id="OJJ35798.1"/>
    </source>
</evidence>
<feature type="transmembrane region" description="Helical" evidence="6">
    <location>
        <begin position="197"/>
        <end position="218"/>
    </location>
</feature>
<feature type="transmembrane region" description="Helical" evidence="6">
    <location>
        <begin position="272"/>
        <end position="294"/>
    </location>
</feature>
<evidence type="ECO:0000256" key="4">
    <source>
        <dbReference type="ARBA" id="ARBA00023136"/>
    </source>
</evidence>